<reference evidence="4" key="1">
    <citation type="submission" date="2018-09" db="EMBL/GenBank/DDBJ databases">
        <title>Complete genome sequence of thermophilic cyanobacteria strain Thermosynechococcus elongatus PKUAC-SCTE542.</title>
        <authorList>
            <person name="Liang Y."/>
            <person name="Tang J."/>
            <person name="Daroch M."/>
        </authorList>
    </citation>
    <scope>NUCLEOTIDE SEQUENCE [LARGE SCALE GENOMIC DNA]</scope>
    <source>
        <strain evidence="4">E542</strain>
    </source>
</reference>
<dbReference type="SUPFAM" id="SSF53756">
    <property type="entry name" value="UDP-Glycosyltransferase/glycogen phosphorylase"/>
    <property type="match status" value="1"/>
</dbReference>
<dbReference type="AlphaFoldDB" id="A0A3B7MDK9"/>
<dbReference type="GO" id="GO:0016757">
    <property type="term" value="F:glycosyltransferase activity"/>
    <property type="evidence" value="ECO:0007669"/>
    <property type="project" value="InterPro"/>
</dbReference>
<dbReference type="Proteomes" id="UP000261812">
    <property type="component" value="Chromosome"/>
</dbReference>
<dbReference type="PANTHER" id="PTHR12526">
    <property type="entry name" value="GLYCOSYLTRANSFERASE"/>
    <property type="match status" value="1"/>
</dbReference>
<evidence type="ECO:0000313" key="3">
    <source>
        <dbReference type="EMBL" id="AXY68699.1"/>
    </source>
</evidence>
<dbReference type="PANTHER" id="PTHR12526:SF637">
    <property type="entry name" value="GLYCOSYLTRANSFERASE EPSF-RELATED"/>
    <property type="match status" value="1"/>
</dbReference>
<evidence type="ECO:0000259" key="1">
    <source>
        <dbReference type="Pfam" id="PF00534"/>
    </source>
</evidence>
<dbReference type="Pfam" id="PF00534">
    <property type="entry name" value="Glycos_transf_1"/>
    <property type="match status" value="1"/>
</dbReference>
<dbReference type="EMBL" id="CP032152">
    <property type="protein sequence ID" value="AXY68699.1"/>
    <property type="molecule type" value="Genomic_DNA"/>
</dbReference>
<protein>
    <submittedName>
        <fullName evidence="3">Glycosyltransferase</fullName>
    </submittedName>
</protein>
<keyword evidence="4" id="KW-1185">Reference proteome</keyword>
<dbReference type="InterPro" id="IPR028098">
    <property type="entry name" value="Glyco_trans_4-like_N"/>
</dbReference>
<keyword evidence="3" id="KW-0808">Transferase</keyword>
<accession>A0A3B7MDK9</accession>
<feature type="domain" description="Glycosyl transferase family 1" evidence="1">
    <location>
        <begin position="247"/>
        <end position="385"/>
    </location>
</feature>
<name>A0A3B7MDK9_9CYAN</name>
<dbReference type="InterPro" id="IPR001296">
    <property type="entry name" value="Glyco_trans_1"/>
</dbReference>
<dbReference type="KEGG" id="tsq:D3A95_04965"/>
<evidence type="ECO:0000313" key="4">
    <source>
        <dbReference type="Proteomes" id="UP000261812"/>
    </source>
</evidence>
<gene>
    <name evidence="3" type="ORF">D3A95_04965</name>
</gene>
<dbReference type="Pfam" id="PF13439">
    <property type="entry name" value="Glyco_transf_4"/>
    <property type="match status" value="1"/>
</dbReference>
<sequence>MKSIHLNTLDIGGAAKAALRICQSLRSINCNASMVVAASQIREPYIFSDRNLPNRIKYRLFNDFSKIFIKLSGFRTENKILHSPNLFSCYSAAFLQSLTPDIIHLHWIAANLLSIEEVAKLRQPIVWTLHDMWAFCGAEHYTEDFRWKDGYYPHNRPSYEKGFDLNRWIWERKRKYWQKPMYIVAPSQWLGECVQQSALMRNWPVSVIPNPINTEQWQPYDKKQIRQELDLPVEMPLVLFGAMGGGKDPRKGFDLLKKALGYLKNENQQLQLVIFGEAQPHQVQDFGFPVRYTGHVKDESYLCKLYSAADVMIVPSRQDNLPNTAVEAISCGTPVVAFQVGGLPDIVVHQKTGYLAHPFEPIDLAYGIQWVLEDPQRHIQLCAQARAHAVEKFAYPVVAKQYLALYEEVLERHRQEQSPER</sequence>
<dbReference type="CDD" id="cd03825">
    <property type="entry name" value="GT4_WcaC-like"/>
    <property type="match status" value="1"/>
</dbReference>
<organism evidence="3 4">
    <name type="scientific">Thermosynechococcus sichuanensis E542</name>
    <dbReference type="NCBI Taxonomy" id="2016101"/>
    <lineage>
        <taxon>Bacteria</taxon>
        <taxon>Bacillati</taxon>
        <taxon>Cyanobacteriota</taxon>
        <taxon>Cyanophyceae</taxon>
        <taxon>Acaryochloridales</taxon>
        <taxon>Thermosynechococcaceae</taxon>
        <taxon>Thermosynechococcus</taxon>
        <taxon>Thermosynechococcus sichuanensis</taxon>
    </lineage>
</organism>
<proteinExistence type="predicted"/>
<dbReference type="Gene3D" id="3.40.50.2000">
    <property type="entry name" value="Glycogen Phosphorylase B"/>
    <property type="match status" value="2"/>
</dbReference>
<feature type="domain" description="Glycosyltransferase subfamily 4-like N-terminal" evidence="2">
    <location>
        <begin position="86"/>
        <end position="216"/>
    </location>
</feature>
<evidence type="ECO:0000259" key="2">
    <source>
        <dbReference type="Pfam" id="PF13439"/>
    </source>
</evidence>